<dbReference type="Proteomes" id="UP000245119">
    <property type="component" value="Linkage Group LG3"/>
</dbReference>
<feature type="region of interest" description="Disordered" evidence="1">
    <location>
        <begin position="90"/>
        <end position="127"/>
    </location>
</feature>
<protein>
    <submittedName>
        <fullName evidence="2">Uncharacterized protein</fullName>
    </submittedName>
</protein>
<proteinExistence type="predicted"/>
<sequence>MFDPDDDTAKCCHEKERLSRKTRASIRRHHAAAHHHTLGSQSLPRGHQLAGSARAACLATTGAPSARRCSVPNLNSLDIRVTSLPCRSDTNLASRLSGSSPKLSAGRADSKSPTVRGKPGCEASSPSATVIGINGGTTLLAGASLRYGLTPNGVSVGGSSALPSPASPLLWPPGSTSGHAQCESSPTWSRVSSIRGSAALSGSVVGGSTAVLDDVHAGTSLCRSVSWKPMAHSCLYGGHPGHTYFGKSEINLGPREDGFYSGGRKCGNIKLIYNPNVHPLPILPTPELFSNSSRDKRILEIGKQ</sequence>
<keyword evidence="3" id="KW-1185">Reference proteome</keyword>
<dbReference type="AlphaFoldDB" id="A0A2T7PLN1"/>
<feature type="compositionally biased region" description="Polar residues" evidence="1">
    <location>
        <begin position="90"/>
        <end position="102"/>
    </location>
</feature>
<organism evidence="2 3">
    <name type="scientific">Pomacea canaliculata</name>
    <name type="common">Golden apple snail</name>
    <dbReference type="NCBI Taxonomy" id="400727"/>
    <lineage>
        <taxon>Eukaryota</taxon>
        <taxon>Metazoa</taxon>
        <taxon>Spiralia</taxon>
        <taxon>Lophotrochozoa</taxon>
        <taxon>Mollusca</taxon>
        <taxon>Gastropoda</taxon>
        <taxon>Caenogastropoda</taxon>
        <taxon>Architaenioglossa</taxon>
        <taxon>Ampullarioidea</taxon>
        <taxon>Ampullariidae</taxon>
        <taxon>Pomacea</taxon>
    </lineage>
</organism>
<name>A0A2T7PLN1_POMCA</name>
<gene>
    <name evidence="2" type="ORF">C0Q70_05591</name>
</gene>
<dbReference type="EMBL" id="PZQS01000003">
    <property type="protein sequence ID" value="PVD34320.1"/>
    <property type="molecule type" value="Genomic_DNA"/>
</dbReference>
<comment type="caution">
    <text evidence="2">The sequence shown here is derived from an EMBL/GenBank/DDBJ whole genome shotgun (WGS) entry which is preliminary data.</text>
</comment>
<evidence type="ECO:0000313" key="3">
    <source>
        <dbReference type="Proteomes" id="UP000245119"/>
    </source>
</evidence>
<reference evidence="2 3" key="1">
    <citation type="submission" date="2018-04" db="EMBL/GenBank/DDBJ databases">
        <title>The genome of golden apple snail Pomacea canaliculata provides insight into stress tolerance and invasive adaptation.</title>
        <authorList>
            <person name="Liu C."/>
            <person name="Liu B."/>
            <person name="Ren Y."/>
            <person name="Zhang Y."/>
            <person name="Wang H."/>
            <person name="Li S."/>
            <person name="Jiang F."/>
            <person name="Yin L."/>
            <person name="Zhang G."/>
            <person name="Qian W."/>
            <person name="Fan W."/>
        </authorList>
    </citation>
    <scope>NUCLEOTIDE SEQUENCE [LARGE SCALE GENOMIC DNA]</scope>
    <source>
        <strain evidence="2">SZHN2017</strain>
        <tissue evidence="2">Muscle</tissue>
    </source>
</reference>
<feature type="compositionally biased region" description="Basic residues" evidence="1">
    <location>
        <begin position="20"/>
        <end position="37"/>
    </location>
</feature>
<feature type="region of interest" description="Disordered" evidence="1">
    <location>
        <begin position="14"/>
        <end position="46"/>
    </location>
</feature>
<accession>A0A2T7PLN1</accession>
<evidence type="ECO:0000256" key="1">
    <source>
        <dbReference type="SAM" id="MobiDB-lite"/>
    </source>
</evidence>
<evidence type="ECO:0000313" key="2">
    <source>
        <dbReference type="EMBL" id="PVD34320.1"/>
    </source>
</evidence>